<evidence type="ECO:0000313" key="1">
    <source>
        <dbReference type="EMBL" id="RCH85755.1"/>
    </source>
</evidence>
<dbReference type="Proteomes" id="UP000252139">
    <property type="component" value="Unassembled WGS sequence"/>
</dbReference>
<keyword evidence="2" id="KW-1185">Reference proteome</keyword>
<organism evidence="1 2">
    <name type="scientific">Rhizopus azygosporus</name>
    <name type="common">Rhizopus microsporus var. azygosporus</name>
    <dbReference type="NCBI Taxonomy" id="86630"/>
    <lineage>
        <taxon>Eukaryota</taxon>
        <taxon>Fungi</taxon>
        <taxon>Fungi incertae sedis</taxon>
        <taxon>Mucoromycota</taxon>
        <taxon>Mucoromycotina</taxon>
        <taxon>Mucoromycetes</taxon>
        <taxon>Mucorales</taxon>
        <taxon>Mucorineae</taxon>
        <taxon>Rhizopodaceae</taxon>
        <taxon>Rhizopus</taxon>
    </lineage>
</organism>
<dbReference type="EMBL" id="PJQL01002021">
    <property type="protein sequence ID" value="RCH85755.1"/>
    <property type="molecule type" value="Genomic_DNA"/>
</dbReference>
<sequence length="144" mass="16421">MALQWRRLLPLLANRSHTARPPRCLPYLEHIFAGISGYPSSHLWPVLFPSLRSCLLSLVNNPFKLLCQAFDELLPLSVSERLNAKTFLAMPVHLSPTTPGLRKLFISDIIVHDPQTANLRLRTANEYPRFQRLCRKTIALLLQG</sequence>
<dbReference type="AlphaFoldDB" id="A0A367J779"/>
<protein>
    <submittedName>
        <fullName evidence="1">Uncharacterized protein</fullName>
    </submittedName>
</protein>
<name>A0A367J779_RHIAZ</name>
<proteinExistence type="predicted"/>
<evidence type="ECO:0000313" key="2">
    <source>
        <dbReference type="Proteomes" id="UP000252139"/>
    </source>
</evidence>
<gene>
    <name evidence="1" type="ORF">CU097_003897</name>
</gene>
<reference evidence="1 2" key="1">
    <citation type="journal article" date="2018" name="G3 (Bethesda)">
        <title>Phylogenetic and Phylogenomic Definition of Rhizopus Species.</title>
        <authorList>
            <person name="Gryganskyi A.P."/>
            <person name="Golan J."/>
            <person name="Dolatabadi S."/>
            <person name="Mondo S."/>
            <person name="Robb S."/>
            <person name="Idnurm A."/>
            <person name="Muszewska A."/>
            <person name="Steczkiewicz K."/>
            <person name="Masonjones S."/>
            <person name="Liao H.L."/>
            <person name="Gajdeczka M.T."/>
            <person name="Anike F."/>
            <person name="Vuek A."/>
            <person name="Anishchenko I.M."/>
            <person name="Voigt K."/>
            <person name="de Hoog G.S."/>
            <person name="Smith M.E."/>
            <person name="Heitman J."/>
            <person name="Vilgalys R."/>
            <person name="Stajich J.E."/>
        </authorList>
    </citation>
    <scope>NUCLEOTIDE SEQUENCE [LARGE SCALE GENOMIC DNA]</scope>
    <source>
        <strain evidence="1 2">CBS 357.93</strain>
    </source>
</reference>
<accession>A0A367J779</accession>
<comment type="caution">
    <text evidence="1">The sequence shown here is derived from an EMBL/GenBank/DDBJ whole genome shotgun (WGS) entry which is preliminary data.</text>
</comment>